<dbReference type="SMR" id="A2G589"/>
<dbReference type="InterPro" id="IPR000719">
    <property type="entry name" value="Prot_kinase_dom"/>
</dbReference>
<dbReference type="InterPro" id="IPR011009">
    <property type="entry name" value="Kinase-like_dom_sf"/>
</dbReference>
<dbReference type="OrthoDB" id="4062651at2759"/>
<dbReference type="KEGG" id="tva:4745333"/>
<dbReference type="STRING" id="5722.A2G589"/>
<proteinExistence type="predicted"/>
<accession>A2G589</accession>
<dbReference type="PANTHER" id="PTHR24362">
    <property type="entry name" value="SERINE/THREONINE-PROTEIN KINASE NEK"/>
    <property type="match status" value="1"/>
</dbReference>
<dbReference type="Pfam" id="PF00069">
    <property type="entry name" value="Pkinase"/>
    <property type="match status" value="1"/>
</dbReference>
<dbReference type="InParanoid" id="A2G589"/>
<dbReference type="SMART" id="SM00220">
    <property type="entry name" value="S_TKc"/>
    <property type="match status" value="1"/>
</dbReference>
<dbReference type="VEuPathDB" id="TrichDB:TVAGG3_0549490"/>
<dbReference type="GO" id="GO:0005524">
    <property type="term" value="F:ATP binding"/>
    <property type="evidence" value="ECO:0007669"/>
    <property type="project" value="InterPro"/>
</dbReference>
<dbReference type="RefSeq" id="XP_001300611.1">
    <property type="nucleotide sequence ID" value="XM_001300610.1"/>
</dbReference>
<dbReference type="GO" id="GO:0035556">
    <property type="term" value="P:intracellular signal transduction"/>
    <property type="evidence" value="ECO:0000318"/>
    <property type="project" value="GO_Central"/>
</dbReference>
<keyword evidence="2" id="KW-0418">Kinase</keyword>
<name>A2G589_TRIV3</name>
<gene>
    <name evidence="2" type="ORF">TVAG_231480</name>
</gene>
<reference evidence="2" key="1">
    <citation type="submission" date="2006-10" db="EMBL/GenBank/DDBJ databases">
        <authorList>
            <person name="Amadeo P."/>
            <person name="Zhao Q."/>
            <person name="Wortman J."/>
            <person name="Fraser-Liggett C."/>
            <person name="Carlton J."/>
        </authorList>
    </citation>
    <scope>NUCLEOTIDE SEQUENCE</scope>
    <source>
        <strain evidence="2">G3</strain>
    </source>
</reference>
<dbReference type="AlphaFoldDB" id="A2G589"/>
<dbReference type="GO" id="GO:0005737">
    <property type="term" value="C:cytoplasm"/>
    <property type="evidence" value="ECO:0000318"/>
    <property type="project" value="GO_Central"/>
</dbReference>
<feature type="domain" description="Protein kinase" evidence="1">
    <location>
        <begin position="1"/>
        <end position="266"/>
    </location>
</feature>
<dbReference type="Proteomes" id="UP000001542">
    <property type="component" value="Unassembled WGS sequence"/>
</dbReference>
<dbReference type="Gene3D" id="1.10.510.10">
    <property type="entry name" value="Transferase(Phosphotransferase) domain 1"/>
    <property type="match status" value="1"/>
</dbReference>
<sequence>MQTLSFPETGERFQVTEVMQRSNDIMVMKVINKNKTEFLCKAFNKTKLEQTNSYDNFVKRLTIIKQLNHPNIPRVISIQEFGNYIFIFFEAIHFVTAQEYLCSNGNMTPEEILSILTQLLSVIKFTHNLGLYHGFITLDNIMFDKDMVPQLANFHLGANINQTAFESISEYVNYTTPEELKGSSVDYFATDIWRLGVCVYTLLTGSFPFSDTNRAKLCQSIMKNEPDFKNIPPTISGRIRLMLMKDPKERPSASQLLSQNIDHRIVSVGLKQATTTAGHLLRSIQSQYKISEITKATTVNFRHCMHPTYCDLPKIEPK</sequence>
<protein>
    <submittedName>
        <fullName evidence="2">CAMK family protein kinase</fullName>
    </submittedName>
</protein>
<dbReference type="FunFam" id="1.10.510.10:FF:000984">
    <property type="entry name" value="CAMK family protein kinase"/>
    <property type="match status" value="1"/>
</dbReference>
<dbReference type="GO" id="GO:0004674">
    <property type="term" value="F:protein serine/threonine kinase activity"/>
    <property type="evidence" value="ECO:0000318"/>
    <property type="project" value="GO_Central"/>
</dbReference>
<reference evidence="2" key="2">
    <citation type="journal article" date="2007" name="Science">
        <title>Draft genome sequence of the sexually transmitted pathogen Trichomonas vaginalis.</title>
        <authorList>
            <person name="Carlton J.M."/>
            <person name="Hirt R.P."/>
            <person name="Silva J.C."/>
            <person name="Delcher A.L."/>
            <person name="Schatz M."/>
            <person name="Zhao Q."/>
            <person name="Wortman J.R."/>
            <person name="Bidwell S.L."/>
            <person name="Alsmark U.C.M."/>
            <person name="Besteiro S."/>
            <person name="Sicheritz-Ponten T."/>
            <person name="Noel C.J."/>
            <person name="Dacks J.B."/>
            <person name="Foster P.G."/>
            <person name="Simillion C."/>
            <person name="Van de Peer Y."/>
            <person name="Miranda-Saavedra D."/>
            <person name="Barton G.J."/>
            <person name="Westrop G.D."/>
            <person name="Mueller S."/>
            <person name="Dessi D."/>
            <person name="Fiori P.L."/>
            <person name="Ren Q."/>
            <person name="Paulsen I."/>
            <person name="Zhang H."/>
            <person name="Bastida-Corcuera F.D."/>
            <person name="Simoes-Barbosa A."/>
            <person name="Brown M.T."/>
            <person name="Hayes R.D."/>
            <person name="Mukherjee M."/>
            <person name="Okumura C.Y."/>
            <person name="Schneider R."/>
            <person name="Smith A.J."/>
            <person name="Vanacova S."/>
            <person name="Villalvazo M."/>
            <person name="Haas B.J."/>
            <person name="Pertea M."/>
            <person name="Feldblyum T.V."/>
            <person name="Utterback T.R."/>
            <person name="Shu C.L."/>
            <person name="Osoegawa K."/>
            <person name="de Jong P.J."/>
            <person name="Hrdy I."/>
            <person name="Horvathova L."/>
            <person name="Zubacova Z."/>
            <person name="Dolezal P."/>
            <person name="Malik S.B."/>
            <person name="Logsdon J.M. Jr."/>
            <person name="Henze K."/>
            <person name="Gupta A."/>
            <person name="Wang C.C."/>
            <person name="Dunne R.L."/>
            <person name="Upcroft J.A."/>
            <person name="Upcroft P."/>
            <person name="White O."/>
            <person name="Salzberg S.L."/>
            <person name="Tang P."/>
            <person name="Chiu C.-H."/>
            <person name="Lee Y.-S."/>
            <person name="Embley T.M."/>
            <person name="Coombs G.H."/>
            <person name="Mottram J.C."/>
            <person name="Tachezy J."/>
            <person name="Fraser-Liggett C.M."/>
            <person name="Johnson P.J."/>
        </authorList>
    </citation>
    <scope>NUCLEOTIDE SEQUENCE [LARGE SCALE GENOMIC DNA]</scope>
    <source>
        <strain evidence="2">G3</strain>
    </source>
</reference>
<dbReference type="VEuPathDB" id="TrichDB:TVAG_231480"/>
<evidence type="ECO:0000313" key="3">
    <source>
        <dbReference type="Proteomes" id="UP000001542"/>
    </source>
</evidence>
<dbReference type="SUPFAM" id="SSF56112">
    <property type="entry name" value="Protein kinase-like (PK-like)"/>
    <property type="match status" value="1"/>
</dbReference>
<keyword evidence="2" id="KW-0808">Transferase</keyword>
<dbReference type="PANTHER" id="PTHR24362:SF309">
    <property type="entry name" value="PROTEIN KINASE DOMAIN-CONTAINING PROTEIN"/>
    <property type="match status" value="1"/>
</dbReference>
<evidence type="ECO:0000259" key="1">
    <source>
        <dbReference type="PROSITE" id="PS50011"/>
    </source>
</evidence>
<evidence type="ECO:0000313" key="2">
    <source>
        <dbReference type="EMBL" id="EAX87681.1"/>
    </source>
</evidence>
<organism evidence="2 3">
    <name type="scientific">Trichomonas vaginalis (strain ATCC PRA-98 / G3)</name>
    <dbReference type="NCBI Taxonomy" id="412133"/>
    <lineage>
        <taxon>Eukaryota</taxon>
        <taxon>Metamonada</taxon>
        <taxon>Parabasalia</taxon>
        <taxon>Trichomonadida</taxon>
        <taxon>Trichomonadidae</taxon>
        <taxon>Trichomonas</taxon>
    </lineage>
</organism>
<keyword evidence="3" id="KW-1185">Reference proteome</keyword>
<dbReference type="eggNOG" id="KOG0586">
    <property type="taxonomic scope" value="Eukaryota"/>
</dbReference>
<dbReference type="PROSITE" id="PS50011">
    <property type="entry name" value="PROTEIN_KINASE_DOM"/>
    <property type="match status" value="1"/>
</dbReference>
<dbReference type="EMBL" id="DS114413">
    <property type="protein sequence ID" value="EAX87681.1"/>
    <property type="molecule type" value="Genomic_DNA"/>
</dbReference>